<reference evidence="1 2" key="1">
    <citation type="submission" date="2019-09" db="EMBL/GenBank/DDBJ databases">
        <title>Gimesia benthica sp. nov., a novel bacterium isolated from deep-sea water of the Northwest Indian Ocean.</title>
        <authorList>
            <person name="Dai X."/>
        </authorList>
    </citation>
    <scope>NUCLEOTIDE SEQUENCE [LARGE SCALE GENOMIC DNA]</scope>
    <source>
        <strain evidence="1 2">E7</strain>
    </source>
</reference>
<sequence>MNENPMAKKKSATTQENEKEVYLKVKLSAKERKLIKMAAAECEMSISDFMHDAIMNRAEQDTMRFYQREMTRKKSPKK</sequence>
<protein>
    <submittedName>
        <fullName evidence="1">DUF1778 domain-containing protein</fullName>
    </submittedName>
</protein>
<evidence type="ECO:0000313" key="1">
    <source>
        <dbReference type="EMBL" id="QGQ21937.1"/>
    </source>
</evidence>
<keyword evidence="2" id="KW-1185">Reference proteome</keyword>
<dbReference type="GO" id="GO:0006355">
    <property type="term" value="P:regulation of DNA-templated transcription"/>
    <property type="evidence" value="ECO:0007669"/>
    <property type="project" value="InterPro"/>
</dbReference>
<dbReference type="SUPFAM" id="SSF47598">
    <property type="entry name" value="Ribbon-helix-helix"/>
    <property type="match status" value="1"/>
</dbReference>
<dbReference type="AlphaFoldDB" id="A0A6I6A6E5"/>
<dbReference type="Pfam" id="PF21983">
    <property type="entry name" value="NikA-like"/>
    <property type="match status" value="1"/>
</dbReference>
<accession>A0A6I6A6E5</accession>
<dbReference type="InterPro" id="IPR053842">
    <property type="entry name" value="NikA-like"/>
</dbReference>
<dbReference type="Proteomes" id="UP000427281">
    <property type="component" value="Chromosome"/>
</dbReference>
<proteinExistence type="predicted"/>
<dbReference type="InterPro" id="IPR010985">
    <property type="entry name" value="Ribbon_hlx_hlx"/>
</dbReference>
<dbReference type="Gene3D" id="1.20.5.780">
    <property type="entry name" value="Single helix bin"/>
    <property type="match status" value="1"/>
</dbReference>
<evidence type="ECO:0000313" key="2">
    <source>
        <dbReference type="Proteomes" id="UP000427281"/>
    </source>
</evidence>
<gene>
    <name evidence="1" type="ORF">F1728_04190</name>
</gene>
<organism evidence="1 2">
    <name type="scientific">Gimesia benthica</name>
    <dbReference type="NCBI Taxonomy" id="2608982"/>
    <lineage>
        <taxon>Bacteria</taxon>
        <taxon>Pseudomonadati</taxon>
        <taxon>Planctomycetota</taxon>
        <taxon>Planctomycetia</taxon>
        <taxon>Planctomycetales</taxon>
        <taxon>Planctomycetaceae</taxon>
        <taxon>Gimesia</taxon>
    </lineage>
</organism>
<dbReference type="KEGG" id="gim:F1728_04190"/>
<dbReference type="EMBL" id="CP043930">
    <property type="protein sequence ID" value="QGQ21937.1"/>
    <property type="molecule type" value="Genomic_DNA"/>
</dbReference>
<name>A0A6I6A6E5_9PLAN</name>